<evidence type="ECO:0008006" key="4">
    <source>
        <dbReference type="Google" id="ProtNLM"/>
    </source>
</evidence>
<feature type="transmembrane region" description="Helical" evidence="1">
    <location>
        <begin position="344"/>
        <end position="362"/>
    </location>
</feature>
<evidence type="ECO:0000313" key="2">
    <source>
        <dbReference type="EMBL" id="KAB2815993.1"/>
    </source>
</evidence>
<organism evidence="2 3">
    <name type="scientific">Phaeocystidibacter marisrubri</name>
    <dbReference type="NCBI Taxonomy" id="1577780"/>
    <lineage>
        <taxon>Bacteria</taxon>
        <taxon>Pseudomonadati</taxon>
        <taxon>Bacteroidota</taxon>
        <taxon>Flavobacteriia</taxon>
        <taxon>Flavobacteriales</taxon>
        <taxon>Phaeocystidibacteraceae</taxon>
        <taxon>Phaeocystidibacter</taxon>
    </lineage>
</organism>
<feature type="transmembrane region" description="Helical" evidence="1">
    <location>
        <begin position="261"/>
        <end position="279"/>
    </location>
</feature>
<proteinExistence type="predicted"/>
<protein>
    <recommendedName>
        <fullName evidence="4">Glycosyltransferase RgtA/B/C/D-like domain-containing protein</fullName>
    </recommendedName>
</protein>
<gene>
    <name evidence="2" type="ORF">F8C82_09875</name>
</gene>
<keyword evidence="1" id="KW-1133">Transmembrane helix</keyword>
<dbReference type="EMBL" id="WBVQ01000002">
    <property type="protein sequence ID" value="KAB2815993.1"/>
    <property type="molecule type" value="Genomic_DNA"/>
</dbReference>
<reference evidence="2 3" key="1">
    <citation type="submission" date="2019-10" db="EMBL/GenBank/DDBJ databases">
        <title>Genome sequence of Phaeocystidibacter marisrubri JCM30614 (type strain).</title>
        <authorList>
            <person name="Bowman J.P."/>
        </authorList>
    </citation>
    <scope>NUCLEOTIDE SEQUENCE [LARGE SCALE GENOMIC DNA]</scope>
    <source>
        <strain evidence="2 3">JCM 30614</strain>
    </source>
</reference>
<feature type="transmembrane region" description="Helical" evidence="1">
    <location>
        <begin position="320"/>
        <end position="337"/>
    </location>
</feature>
<keyword evidence="1" id="KW-0812">Transmembrane</keyword>
<feature type="transmembrane region" description="Helical" evidence="1">
    <location>
        <begin position="88"/>
        <end position="107"/>
    </location>
</feature>
<dbReference type="RefSeq" id="WP_151693422.1">
    <property type="nucleotide sequence ID" value="NZ_BMGX01000001.1"/>
</dbReference>
<keyword evidence="3" id="KW-1185">Reference proteome</keyword>
<keyword evidence="1" id="KW-0472">Membrane</keyword>
<sequence length="416" mass="47437">MENPKKQAPYARVVLLIVTLLSSLYFGYQLQYYSVDLYAGDSWHIVDVALNEHGLWNGFSHQHGPHRMGVAYLLYSTYFNLGITSASAHAYTQGALWLFSSLLALFISRKSRGYWTYADVIIPIVFLYPGLLMATIRVPYIHGFTVFFATAIIALHYLKRRMLRQVLTLVILFCAAFTFNSNLVVLAFAGFSFIRVFQDSLNRAEYLAYLIFIFALGMYLLTTADLDQSAATLEGSTSALGMLMYGLELTTNFVFLQAHEFQLWVGIVVLILSLTIWILPTVDSAKKMIHPRWILVALIMVYWTLNTYTRWSSGAGNAHAARYLAMSPLVLFALYWSSARWKYYSVYATGVVALFVVISWNASRQIVFPLRENKAALNHCKETLLTEEYEQCFTDLHPYPDRVHLEVSLKKLGYLP</sequence>
<feature type="transmembrane region" description="Helical" evidence="1">
    <location>
        <begin position="140"/>
        <end position="158"/>
    </location>
</feature>
<comment type="caution">
    <text evidence="2">The sequence shown here is derived from an EMBL/GenBank/DDBJ whole genome shotgun (WGS) entry which is preliminary data.</text>
</comment>
<evidence type="ECO:0000256" key="1">
    <source>
        <dbReference type="SAM" id="Phobius"/>
    </source>
</evidence>
<evidence type="ECO:0000313" key="3">
    <source>
        <dbReference type="Proteomes" id="UP000484164"/>
    </source>
</evidence>
<feature type="transmembrane region" description="Helical" evidence="1">
    <location>
        <begin position="170"/>
        <end position="194"/>
    </location>
</feature>
<feature type="transmembrane region" description="Helical" evidence="1">
    <location>
        <begin position="238"/>
        <end position="255"/>
    </location>
</feature>
<dbReference type="OrthoDB" id="449734at2"/>
<feature type="transmembrane region" description="Helical" evidence="1">
    <location>
        <begin position="9"/>
        <end position="28"/>
    </location>
</feature>
<feature type="transmembrane region" description="Helical" evidence="1">
    <location>
        <begin position="291"/>
        <end position="308"/>
    </location>
</feature>
<feature type="transmembrane region" description="Helical" evidence="1">
    <location>
        <begin position="114"/>
        <end position="134"/>
    </location>
</feature>
<accession>A0A6L3ZDQ3</accession>
<dbReference type="AlphaFoldDB" id="A0A6L3ZDQ3"/>
<name>A0A6L3ZDQ3_9FLAO</name>
<feature type="transmembrane region" description="Helical" evidence="1">
    <location>
        <begin position="206"/>
        <end position="226"/>
    </location>
</feature>
<dbReference type="Proteomes" id="UP000484164">
    <property type="component" value="Unassembled WGS sequence"/>
</dbReference>